<dbReference type="AlphaFoldDB" id="A0A5S9XYS9"/>
<gene>
    <name evidence="1" type="ORF">C24_LOCUS20247</name>
</gene>
<proteinExistence type="predicted"/>
<evidence type="ECO:0000313" key="1">
    <source>
        <dbReference type="EMBL" id="CAA0397546.1"/>
    </source>
</evidence>
<reference evidence="1 2" key="1">
    <citation type="submission" date="2019-12" db="EMBL/GenBank/DDBJ databases">
        <authorList>
            <person name="Jiao W.-B."/>
            <person name="Schneeberger K."/>
        </authorList>
    </citation>
    <scope>NUCLEOTIDE SEQUENCE [LARGE SCALE GENOMIC DNA]</scope>
    <source>
        <strain evidence="2">cv. C24</strain>
    </source>
</reference>
<evidence type="ECO:0000313" key="2">
    <source>
        <dbReference type="Proteomes" id="UP000434276"/>
    </source>
</evidence>
<organism evidence="1 2">
    <name type="scientific">Arabidopsis thaliana</name>
    <name type="common">Mouse-ear cress</name>
    <dbReference type="NCBI Taxonomy" id="3702"/>
    <lineage>
        <taxon>Eukaryota</taxon>
        <taxon>Viridiplantae</taxon>
        <taxon>Streptophyta</taxon>
        <taxon>Embryophyta</taxon>
        <taxon>Tracheophyta</taxon>
        <taxon>Spermatophyta</taxon>
        <taxon>Magnoliopsida</taxon>
        <taxon>eudicotyledons</taxon>
        <taxon>Gunneridae</taxon>
        <taxon>Pentapetalae</taxon>
        <taxon>rosids</taxon>
        <taxon>malvids</taxon>
        <taxon>Brassicales</taxon>
        <taxon>Brassicaceae</taxon>
        <taxon>Camelineae</taxon>
        <taxon>Arabidopsis</taxon>
    </lineage>
</organism>
<protein>
    <submittedName>
        <fullName evidence="1">Uncharacterized protein</fullName>
    </submittedName>
</protein>
<sequence>MKQEQNFLIFNGAVAYKFRFFDINQKPKKKTSFIFVSFFPFEDLQIFLVSIKALRQITDVLSISRDNIFYQSSSSYVSLISHDPRSCHRNAFTGGFFDGDHGEGCEEDDGEETDGEIDDQLADSLFDGFRVRVASGGRRRICVSSIIITTTLGLCFPNFF</sequence>
<name>A0A5S9XYS9_ARATH</name>
<dbReference type="EMBL" id="CACSHJ010000095">
    <property type="protein sequence ID" value="CAA0397546.1"/>
    <property type="molecule type" value="Genomic_DNA"/>
</dbReference>
<accession>A0A5S9XYS9</accession>
<dbReference type="Proteomes" id="UP000434276">
    <property type="component" value="Unassembled WGS sequence"/>
</dbReference>